<organism evidence="1 2">
    <name type="scientific">Eumeta variegata</name>
    <name type="common">Bagworm moth</name>
    <name type="synonym">Eumeta japonica</name>
    <dbReference type="NCBI Taxonomy" id="151549"/>
    <lineage>
        <taxon>Eukaryota</taxon>
        <taxon>Metazoa</taxon>
        <taxon>Ecdysozoa</taxon>
        <taxon>Arthropoda</taxon>
        <taxon>Hexapoda</taxon>
        <taxon>Insecta</taxon>
        <taxon>Pterygota</taxon>
        <taxon>Neoptera</taxon>
        <taxon>Endopterygota</taxon>
        <taxon>Lepidoptera</taxon>
        <taxon>Glossata</taxon>
        <taxon>Ditrysia</taxon>
        <taxon>Tineoidea</taxon>
        <taxon>Psychidae</taxon>
        <taxon>Oiketicinae</taxon>
        <taxon>Eumeta</taxon>
    </lineage>
</organism>
<protein>
    <submittedName>
        <fullName evidence="1">Uncharacterized protein</fullName>
    </submittedName>
</protein>
<dbReference type="OrthoDB" id="10050074at2759"/>
<dbReference type="Proteomes" id="UP000299102">
    <property type="component" value="Unassembled WGS sequence"/>
</dbReference>
<dbReference type="EMBL" id="BGZK01002342">
    <property type="protein sequence ID" value="GBP93142.1"/>
    <property type="molecule type" value="Genomic_DNA"/>
</dbReference>
<sequence>MYTAASVTQYFTELELPIIAKFMKDASKRFFDIAGSHSNALLRSAVDYEPPHRYHFIRRLWDVFTDPSDALTAAVDSLMEGNDTYD</sequence>
<accession>A0A4C2A045</accession>
<evidence type="ECO:0000313" key="1">
    <source>
        <dbReference type="EMBL" id="GBP93142.1"/>
    </source>
</evidence>
<keyword evidence="2" id="KW-1185">Reference proteome</keyword>
<name>A0A4C2A045_EUMVA</name>
<reference evidence="1 2" key="1">
    <citation type="journal article" date="2019" name="Commun. Biol.">
        <title>The bagworm genome reveals a unique fibroin gene that provides high tensile strength.</title>
        <authorList>
            <person name="Kono N."/>
            <person name="Nakamura H."/>
            <person name="Ohtoshi R."/>
            <person name="Tomita M."/>
            <person name="Numata K."/>
            <person name="Arakawa K."/>
        </authorList>
    </citation>
    <scope>NUCLEOTIDE SEQUENCE [LARGE SCALE GENOMIC DNA]</scope>
</reference>
<proteinExistence type="predicted"/>
<dbReference type="AlphaFoldDB" id="A0A4C2A045"/>
<gene>
    <name evidence="1" type="ORF">EVAR_69404_1</name>
</gene>
<comment type="caution">
    <text evidence="1">The sequence shown here is derived from an EMBL/GenBank/DDBJ whole genome shotgun (WGS) entry which is preliminary data.</text>
</comment>
<evidence type="ECO:0000313" key="2">
    <source>
        <dbReference type="Proteomes" id="UP000299102"/>
    </source>
</evidence>